<protein>
    <recommendedName>
        <fullName evidence="3">Chemotaxis protein CheA</fullName>
        <ecNumber evidence="2">2.7.13.3</ecNumber>
    </recommendedName>
</protein>
<dbReference type="InterPro" id="IPR037006">
    <property type="entry name" value="CheA-like_homodim_sf"/>
</dbReference>
<evidence type="ECO:0000256" key="9">
    <source>
        <dbReference type="ARBA" id="ARBA00022840"/>
    </source>
</evidence>
<dbReference type="InterPro" id="IPR036061">
    <property type="entry name" value="CheW-like_dom_sf"/>
</dbReference>
<dbReference type="FunFam" id="3.30.565.10:FF:000016">
    <property type="entry name" value="Chemotaxis protein CheA, putative"/>
    <property type="match status" value="1"/>
</dbReference>
<keyword evidence="6" id="KW-0808">Transferase</keyword>
<gene>
    <name evidence="15" type="ORF">AYW79_10965</name>
    <name evidence="16" type="ORF">B2M26_09950</name>
</gene>
<dbReference type="InterPro" id="IPR037052">
    <property type="entry name" value="CheA-like_P2_sf"/>
</dbReference>
<dbReference type="CDD" id="cd16916">
    <property type="entry name" value="HATPase_CheA-like"/>
    <property type="match status" value="1"/>
</dbReference>
<keyword evidence="9" id="KW-0067">ATP-binding</keyword>
<dbReference type="InterPro" id="IPR010808">
    <property type="entry name" value="CheA_P2-bd"/>
</dbReference>
<dbReference type="InterPro" id="IPR036097">
    <property type="entry name" value="HisK_dim/P_sf"/>
</dbReference>
<evidence type="ECO:0000256" key="4">
    <source>
        <dbReference type="ARBA" id="ARBA00022500"/>
    </source>
</evidence>
<evidence type="ECO:0000259" key="13">
    <source>
        <dbReference type="PROSITE" id="PS50851"/>
    </source>
</evidence>
<evidence type="ECO:0000256" key="11">
    <source>
        <dbReference type="PROSITE-ProRule" id="PRU00110"/>
    </source>
</evidence>
<dbReference type="GO" id="GO:0005524">
    <property type="term" value="F:ATP binding"/>
    <property type="evidence" value="ECO:0007669"/>
    <property type="project" value="UniProtKB-KW"/>
</dbReference>
<dbReference type="RefSeq" id="WP_067565654.1">
    <property type="nucleotide sequence ID" value="NZ_LSUQ01000038.1"/>
</dbReference>
<dbReference type="PANTHER" id="PTHR43395:SF1">
    <property type="entry name" value="CHEMOTAXIS PROTEIN CHEA"/>
    <property type="match status" value="1"/>
</dbReference>
<comment type="caution">
    <text evidence="15">The sequence shown here is derived from an EMBL/GenBank/DDBJ whole genome shotgun (WGS) entry which is preliminary data.</text>
</comment>
<dbReference type="Pfam" id="PF02895">
    <property type="entry name" value="H-kinase_dim"/>
    <property type="match status" value="1"/>
</dbReference>
<dbReference type="STRING" id="1765683.B2M26_09950"/>
<proteinExistence type="predicted"/>
<dbReference type="InterPro" id="IPR051315">
    <property type="entry name" value="Bact_Chemotaxis_CheA"/>
</dbReference>
<dbReference type="InterPro" id="IPR008207">
    <property type="entry name" value="Sig_transdc_His_kin_Hpt_dom"/>
</dbReference>
<dbReference type="SMART" id="SM00073">
    <property type="entry name" value="HPT"/>
    <property type="match status" value="1"/>
</dbReference>
<evidence type="ECO:0000256" key="6">
    <source>
        <dbReference type="ARBA" id="ARBA00022679"/>
    </source>
</evidence>
<evidence type="ECO:0000313" key="17">
    <source>
        <dbReference type="Proteomes" id="UP000077421"/>
    </source>
</evidence>
<dbReference type="CDD" id="cd00088">
    <property type="entry name" value="HPT"/>
    <property type="match status" value="1"/>
</dbReference>
<dbReference type="PROSITE" id="PS50894">
    <property type="entry name" value="HPT"/>
    <property type="match status" value="1"/>
</dbReference>
<dbReference type="InterPro" id="IPR004105">
    <property type="entry name" value="CheA-like_dim"/>
</dbReference>
<dbReference type="InterPro" id="IPR003594">
    <property type="entry name" value="HATPase_dom"/>
</dbReference>
<feature type="modified residue" description="Phosphohistidine" evidence="11">
    <location>
        <position position="44"/>
    </location>
</feature>
<comment type="catalytic activity">
    <reaction evidence="1">
        <text>ATP + protein L-histidine = ADP + protein N-phospho-L-histidine.</text>
        <dbReference type="EC" id="2.7.13.3"/>
    </reaction>
</comment>
<dbReference type="Gene3D" id="3.30.565.10">
    <property type="entry name" value="Histidine kinase-like ATPase, C-terminal domain"/>
    <property type="match status" value="1"/>
</dbReference>
<dbReference type="SUPFAM" id="SSF50341">
    <property type="entry name" value="CheW-like"/>
    <property type="match status" value="1"/>
</dbReference>
<dbReference type="EMBL" id="LSUQ01000038">
    <property type="protein sequence ID" value="OAG93359.1"/>
    <property type="molecule type" value="Genomic_DNA"/>
</dbReference>
<dbReference type="Pfam" id="PF02518">
    <property type="entry name" value="HATPase_c"/>
    <property type="match status" value="1"/>
</dbReference>
<keyword evidence="4" id="KW-0145">Chemotaxis</keyword>
<evidence type="ECO:0000313" key="16">
    <source>
        <dbReference type="EMBL" id="OPG15912.1"/>
    </source>
</evidence>
<dbReference type="PRINTS" id="PR00344">
    <property type="entry name" value="BCTRLSENSOR"/>
</dbReference>
<dbReference type="SMART" id="SM00387">
    <property type="entry name" value="HATPase_c"/>
    <property type="match status" value="1"/>
</dbReference>
<dbReference type="CDD" id="cd00731">
    <property type="entry name" value="CheA_reg"/>
    <property type="match status" value="1"/>
</dbReference>
<dbReference type="InterPro" id="IPR005467">
    <property type="entry name" value="His_kinase_dom"/>
</dbReference>
<dbReference type="PROSITE" id="PS50851">
    <property type="entry name" value="CHEW"/>
    <property type="match status" value="1"/>
</dbReference>
<dbReference type="PROSITE" id="PS50109">
    <property type="entry name" value="HIS_KIN"/>
    <property type="match status" value="1"/>
</dbReference>
<evidence type="ECO:0000256" key="10">
    <source>
        <dbReference type="ARBA" id="ARBA00023012"/>
    </source>
</evidence>
<dbReference type="Gene3D" id="1.10.287.560">
    <property type="entry name" value="Histidine kinase CheA-like, homodimeric domain"/>
    <property type="match status" value="1"/>
</dbReference>
<dbReference type="InterPro" id="IPR002545">
    <property type="entry name" value="CheW-lke_dom"/>
</dbReference>
<dbReference type="SUPFAM" id="SSF55052">
    <property type="entry name" value="CheY-binding domain of CheA"/>
    <property type="match status" value="2"/>
</dbReference>
<evidence type="ECO:0000313" key="18">
    <source>
        <dbReference type="Proteomes" id="UP000190229"/>
    </source>
</evidence>
<dbReference type="Gene3D" id="2.30.30.40">
    <property type="entry name" value="SH3 Domains"/>
    <property type="match status" value="1"/>
</dbReference>
<dbReference type="Pfam" id="PF07194">
    <property type="entry name" value="P2"/>
    <property type="match status" value="2"/>
</dbReference>
<dbReference type="EMBL" id="MWPS01000026">
    <property type="protein sequence ID" value="OPG15912.1"/>
    <property type="molecule type" value="Genomic_DNA"/>
</dbReference>
<dbReference type="GO" id="GO:0000155">
    <property type="term" value="F:phosphorelay sensor kinase activity"/>
    <property type="evidence" value="ECO:0007669"/>
    <property type="project" value="InterPro"/>
</dbReference>
<keyword evidence="10" id="KW-0902">Two-component regulatory system</keyword>
<accession>A0A162S0Q4</accession>
<dbReference type="Proteomes" id="UP000077421">
    <property type="component" value="Unassembled WGS sequence"/>
</dbReference>
<name>A0A162S0Q4_9BACL</name>
<feature type="domain" description="CheW-like" evidence="13">
    <location>
        <begin position="639"/>
        <end position="768"/>
    </location>
</feature>
<dbReference type="InterPro" id="IPR035891">
    <property type="entry name" value="CheY-binding_CheA"/>
</dbReference>
<evidence type="ECO:0000256" key="1">
    <source>
        <dbReference type="ARBA" id="ARBA00000085"/>
    </source>
</evidence>
<evidence type="ECO:0000259" key="12">
    <source>
        <dbReference type="PROSITE" id="PS50109"/>
    </source>
</evidence>
<dbReference type="InterPro" id="IPR036890">
    <property type="entry name" value="HATPase_C_sf"/>
</dbReference>
<evidence type="ECO:0000256" key="5">
    <source>
        <dbReference type="ARBA" id="ARBA00022553"/>
    </source>
</evidence>
<evidence type="ECO:0000313" key="15">
    <source>
        <dbReference type="EMBL" id="OAG93359.1"/>
    </source>
</evidence>
<feature type="domain" description="Histidine kinase" evidence="12">
    <location>
        <begin position="430"/>
        <end position="637"/>
    </location>
</feature>
<dbReference type="SMART" id="SM00260">
    <property type="entry name" value="CheW"/>
    <property type="match status" value="1"/>
</dbReference>
<evidence type="ECO:0000256" key="8">
    <source>
        <dbReference type="ARBA" id="ARBA00022777"/>
    </source>
</evidence>
<evidence type="ECO:0000259" key="14">
    <source>
        <dbReference type="PROSITE" id="PS50894"/>
    </source>
</evidence>
<dbReference type="InterPro" id="IPR036641">
    <property type="entry name" value="HPT_dom_sf"/>
</dbReference>
<dbReference type="SUPFAM" id="SSF55874">
    <property type="entry name" value="ATPase domain of HSP90 chaperone/DNA topoisomerase II/histidine kinase"/>
    <property type="match status" value="1"/>
</dbReference>
<dbReference type="SMART" id="SM01231">
    <property type="entry name" value="H-kinase_dim"/>
    <property type="match status" value="1"/>
</dbReference>
<keyword evidence="5 11" id="KW-0597">Phosphoprotein</keyword>
<dbReference type="Pfam" id="PF01584">
    <property type="entry name" value="CheW"/>
    <property type="match status" value="1"/>
</dbReference>
<dbReference type="EC" id="2.7.13.3" evidence="2"/>
<dbReference type="Proteomes" id="UP000190229">
    <property type="component" value="Unassembled WGS sequence"/>
</dbReference>
<dbReference type="SUPFAM" id="SSF47226">
    <property type="entry name" value="Histidine-containing phosphotransfer domain, HPT domain"/>
    <property type="match status" value="1"/>
</dbReference>
<dbReference type="Pfam" id="PF01627">
    <property type="entry name" value="Hpt"/>
    <property type="match status" value="1"/>
</dbReference>
<keyword evidence="18" id="KW-1185">Reference proteome</keyword>
<dbReference type="InterPro" id="IPR004358">
    <property type="entry name" value="Sig_transdc_His_kin-like_C"/>
</dbReference>
<organism evidence="15 17">
    <name type="scientific">Ferroacidibacillus organovorans</name>
    <dbReference type="NCBI Taxonomy" id="1765683"/>
    <lineage>
        <taxon>Bacteria</taxon>
        <taxon>Bacillati</taxon>
        <taxon>Bacillota</taxon>
        <taxon>Bacilli</taxon>
        <taxon>Bacillales</taxon>
        <taxon>Alicyclobacillaceae</taxon>
        <taxon>Ferroacidibacillus</taxon>
    </lineage>
</organism>
<dbReference type="GO" id="GO:0005737">
    <property type="term" value="C:cytoplasm"/>
    <property type="evidence" value="ECO:0007669"/>
    <property type="project" value="InterPro"/>
</dbReference>
<evidence type="ECO:0000256" key="2">
    <source>
        <dbReference type="ARBA" id="ARBA00012438"/>
    </source>
</evidence>
<evidence type="ECO:0000256" key="3">
    <source>
        <dbReference type="ARBA" id="ARBA00021495"/>
    </source>
</evidence>
<dbReference type="PANTHER" id="PTHR43395">
    <property type="entry name" value="SENSOR HISTIDINE KINASE CHEA"/>
    <property type="match status" value="1"/>
</dbReference>
<dbReference type="Gene3D" id="1.20.120.160">
    <property type="entry name" value="HPT domain"/>
    <property type="match status" value="1"/>
</dbReference>
<dbReference type="GO" id="GO:0006935">
    <property type="term" value="P:chemotaxis"/>
    <property type="evidence" value="ECO:0007669"/>
    <property type="project" value="UniProtKB-KW"/>
</dbReference>
<sequence length="772" mass="85749">MSVEYLTMFVDETREHLQAWSDGLMRLEKTNDLSVIPTIFRAAHTIKGMAMTMGFQRMGEITHSAENLLDDVRNGRLAMSTPVVDALLHGLDHLETLLDDIESSGQERAMDVSEVLRALTAARKEPAATSTAAATVPEPVRPLHSAERAVAEEAIRQGYRVFEITIGFDKNCVMPLARFQQWLQRIDQNQLLSTTPDATILDAGDYSGEITAVLATHDEMDDVGETLVSVSEIIPRSIHEWLLTGETYQKTGNLLPENQNITEDPHVRTVIAKVLEEHKIVLEVGIRLSEACRMKAARMFMVFEAVGGHDHLLFCEPHITKIEAEEMDREVLFVCYAEDSAAVIQSRIQSILEVSLVELREWLKTDEGATRGENLIASFSGEAAKTEKRKTSTIRVDTGKLDDLMNLVSELVIDKTRLERIRTEVMHHDLSETIDHMSRLSNELQELIMSIRMIPVESVFNRFPRMVRDTAQSLNKQIEFVVTGESTELDRTVVEEIGDPILHMLRNSLDHGIESAEKRRIAGKPAVGRIELRAYAAGNHVFIEVEDDGGGIPREKVLRKARERGIVGSNEVLTDHQVNQLLFASGFSTADQISDLSGRGVGLDVVRTKIEALSGKIDVYSEEGRGTKFVIRLPMTLAIMDGLMVRIGIDPYLIPIGSISETGRLGPTRLLHGKEVVVWRGQVVPIVRARSVFGQENGESSAYVVFVSRGERVVGIAVDELVGQFEVVLKSLDAKLKKIPYFAGATILGDGEVSLILDANAFMDEVVGRTYV</sequence>
<feature type="domain" description="HPt" evidence="14">
    <location>
        <begin position="1"/>
        <end position="101"/>
    </location>
</feature>
<dbReference type="OrthoDB" id="9803176at2"/>
<dbReference type="SUPFAM" id="SSF47384">
    <property type="entry name" value="Homodimeric domain of signal transducing histidine kinase"/>
    <property type="match status" value="1"/>
</dbReference>
<keyword evidence="8" id="KW-0418">Kinase</keyword>
<dbReference type="AlphaFoldDB" id="A0A162S0Q4"/>
<reference evidence="16 18" key="2">
    <citation type="submission" date="2017-02" db="EMBL/GenBank/DDBJ databases">
        <title>Draft genome of Acidibacillus ferrooxidans Huett2.</title>
        <authorList>
            <person name="Schopf S."/>
        </authorList>
    </citation>
    <scope>NUCLEOTIDE SEQUENCE [LARGE SCALE GENOMIC DNA]</scope>
    <source>
        <strain evidence="16 18">Huett2</strain>
    </source>
</reference>
<evidence type="ECO:0000256" key="7">
    <source>
        <dbReference type="ARBA" id="ARBA00022741"/>
    </source>
</evidence>
<keyword evidence="7" id="KW-0547">Nucleotide-binding</keyword>
<dbReference type="Gene3D" id="3.30.70.1110">
    <property type="entry name" value="Histidine kinase CheA-like, P2 response regulator-binding domain"/>
    <property type="match status" value="2"/>
</dbReference>
<reference evidence="15 17" key="1">
    <citation type="submission" date="2016-02" db="EMBL/GenBank/DDBJ databases">
        <title>Draft genome sequence of Acidibacillus ferrooxidans SLC66.</title>
        <authorList>
            <person name="Oliveira G."/>
            <person name="Nancucheo I."/>
            <person name="Dall'Agnol H."/>
            <person name="Johnson B."/>
            <person name="Oliveira R."/>
            <person name="Nunes G.L."/>
            <person name="Tzotzos G."/>
            <person name="Orellana S.C."/>
            <person name="Salim A.C."/>
            <person name="Araujo F.M."/>
        </authorList>
    </citation>
    <scope>NUCLEOTIDE SEQUENCE [LARGE SCALE GENOMIC DNA]</scope>
    <source>
        <strain evidence="15 17">SLC66</strain>
    </source>
</reference>